<gene>
    <name evidence="1" type="ORF">CORC01_13602</name>
</gene>
<dbReference type="RefSeq" id="XP_022468257.1">
    <property type="nucleotide sequence ID" value="XM_022625218.1"/>
</dbReference>
<evidence type="ECO:0000313" key="1">
    <source>
        <dbReference type="EMBL" id="OHE91083.1"/>
    </source>
</evidence>
<sequence length="175" mass="19056">WPVVPGCPQWWLDQTEEEASLAGYSVRHPCPLVGPPEVSLFHPAPSHPSGAICLACLRKRDGDPCRRLQPSPVSAPCARRPSDFTLSPTPHNVDNSLLPSRVFQGNRPVVVWEPVDQELLFSHLGLAGGEHVRSGNKEKSLSGVKNTKLALADNIFVSLQSLWHSSGRAQCSVDN</sequence>
<dbReference type="OrthoDB" id="10565813at2759"/>
<proteinExistence type="predicted"/>
<dbReference type="AlphaFoldDB" id="A0A1G4APS8"/>
<reference evidence="1 2" key="1">
    <citation type="submission" date="2016-09" db="EMBL/GenBank/DDBJ databases">
        <authorList>
            <person name="Capua I."/>
            <person name="De Benedictis P."/>
            <person name="Joannis T."/>
            <person name="Lombin L.H."/>
            <person name="Cattoli G."/>
        </authorList>
    </citation>
    <scope>NUCLEOTIDE SEQUENCE [LARGE SCALE GENOMIC DNA]</scope>
    <source>
        <strain evidence="1 2">IMI 309357</strain>
    </source>
</reference>
<name>A0A1G4APS8_9PEZI</name>
<keyword evidence="2" id="KW-1185">Reference proteome</keyword>
<feature type="non-terminal residue" evidence="1">
    <location>
        <position position="1"/>
    </location>
</feature>
<accession>A0A1G4APS8</accession>
<comment type="caution">
    <text evidence="1">The sequence shown here is derived from an EMBL/GenBank/DDBJ whole genome shotgun (WGS) entry which is preliminary data.</text>
</comment>
<evidence type="ECO:0000313" key="2">
    <source>
        <dbReference type="Proteomes" id="UP000176998"/>
    </source>
</evidence>
<dbReference type="GeneID" id="34566728"/>
<organism evidence="1 2">
    <name type="scientific">Colletotrichum orchidophilum</name>
    <dbReference type="NCBI Taxonomy" id="1209926"/>
    <lineage>
        <taxon>Eukaryota</taxon>
        <taxon>Fungi</taxon>
        <taxon>Dikarya</taxon>
        <taxon>Ascomycota</taxon>
        <taxon>Pezizomycotina</taxon>
        <taxon>Sordariomycetes</taxon>
        <taxon>Hypocreomycetidae</taxon>
        <taxon>Glomerellales</taxon>
        <taxon>Glomerellaceae</taxon>
        <taxon>Colletotrichum</taxon>
    </lineage>
</organism>
<dbReference type="Proteomes" id="UP000176998">
    <property type="component" value="Unassembled WGS sequence"/>
</dbReference>
<protein>
    <submittedName>
        <fullName evidence="1">Uncharacterized protein</fullName>
    </submittedName>
</protein>
<dbReference type="EMBL" id="MJBS01000202">
    <property type="protein sequence ID" value="OHE91083.1"/>
    <property type="molecule type" value="Genomic_DNA"/>
</dbReference>